<dbReference type="RefSeq" id="WP_218111926.1">
    <property type="nucleotide sequence ID" value="NZ_CP065383.1"/>
</dbReference>
<reference evidence="1 2" key="1">
    <citation type="journal article" date="2021" name="Nat. Commun.">
        <title>Isolation of a member of the candidate phylum Atribacteria reveals a unique cell membrane structure.</title>
        <authorList>
            <person name="Taiki K."/>
            <person name="Nobu M.K."/>
            <person name="Kusada H."/>
            <person name="Meng X.-Y."/>
            <person name="Hosoki N."/>
            <person name="Uematsu K."/>
            <person name="Yoshioka H."/>
            <person name="Kamagata Y."/>
            <person name="Tamaki H."/>
        </authorList>
    </citation>
    <scope>NUCLEOTIDE SEQUENCE [LARGE SCALE GENOMIC DNA]</scope>
    <source>
        <strain evidence="1 2">RT761</strain>
    </source>
</reference>
<keyword evidence="2" id="KW-1185">Reference proteome</keyword>
<dbReference type="EMBL" id="CP065383">
    <property type="protein sequence ID" value="QPM69448.1"/>
    <property type="molecule type" value="Genomic_DNA"/>
</dbReference>
<accession>A0A7T1AP11</accession>
<name>A0A7T1AP11_ATRLM</name>
<evidence type="ECO:0000313" key="2">
    <source>
        <dbReference type="Proteomes" id="UP000594463"/>
    </source>
</evidence>
<dbReference type="KEGG" id="alam:RT761_02681"/>
<organism evidence="1 2">
    <name type="scientific">Atribacter laminatus</name>
    <dbReference type="NCBI Taxonomy" id="2847778"/>
    <lineage>
        <taxon>Bacteria</taxon>
        <taxon>Pseudomonadati</taxon>
        <taxon>Atribacterota</taxon>
        <taxon>Atribacteria</taxon>
        <taxon>Atribacterales</taxon>
        <taxon>Atribacteraceae</taxon>
        <taxon>Atribacter</taxon>
    </lineage>
</organism>
<dbReference type="InterPro" id="IPR008962">
    <property type="entry name" value="PapD-like_sf"/>
</dbReference>
<dbReference type="AlphaFoldDB" id="A0A7T1AP11"/>
<protein>
    <submittedName>
        <fullName evidence="1">Uncharacterized protein</fullName>
    </submittedName>
</protein>
<proteinExistence type="predicted"/>
<evidence type="ECO:0000313" key="1">
    <source>
        <dbReference type="EMBL" id="QPM69448.1"/>
    </source>
</evidence>
<gene>
    <name evidence="1" type="ORF">RT761_02681</name>
</gene>
<dbReference type="Proteomes" id="UP000594463">
    <property type="component" value="Chromosome"/>
</dbReference>
<dbReference type="SUPFAM" id="SSF49354">
    <property type="entry name" value="PapD-like"/>
    <property type="match status" value="1"/>
</dbReference>
<sequence length="559" mass="63464">MLFQIIKKSLFFINIMCLFLLFFSNIGYAQIEVTLSPLKLEFNLNPGSKKDFAISVINEMDKEIILQPNPIDVYQKESNGQFLPNIDNTMKIINSCTQWIRMETTKIVIPPKKRYSFGGTIVVPRGIAPGTYSTIVLFKPELEETTNKNEDTTKTSGEFSVDVYWGTVILLQVNPRGVRDVKRNKFVEIEKFEVNQVNDGISFSAKLVNMGKNYVTAEGKIAILQEGQEVNFKPFGRGTILPGQKLNFKSTFTPPFIPGDYKAIASFNYGGIRDATVTATFKLSKDQLISSIAEEIKITETIEDFINLIPSDDTIEAKIFPGNTRTFNVQIINGSSKDIVLKSWSENVSDIISTKFSENVNISPENAEIKPSGRNNFKITVISPKNIEDGNKYIRINFTPIKFGEKTLEDEKQKMSSTTVFLILENVKGNKIEKIKIKNMDIQVIEKEKGFYFPRYIFTYENQGNVHIDPVVYLNLLELPLEDKNQEKTAELITDNIESTNLVSSESSGIILPGMEGQIYVDSTQPIEKGNIKKYFMKLFFKNNDKEIYNDDVTFTIKF</sequence>